<keyword evidence="2" id="KW-0645">Protease</keyword>
<evidence type="ECO:0000256" key="1">
    <source>
        <dbReference type="ARBA" id="ARBA00009179"/>
    </source>
</evidence>
<feature type="domain" description="PDZ" evidence="5">
    <location>
        <begin position="155"/>
        <end position="231"/>
    </location>
</feature>
<comment type="similarity">
    <text evidence="1">Belongs to the peptidase S41A family.</text>
</comment>
<dbReference type="CDD" id="cd07560">
    <property type="entry name" value="Peptidase_S41_CPP"/>
    <property type="match status" value="1"/>
</dbReference>
<comment type="caution">
    <text evidence="6">The sequence shown here is derived from an EMBL/GenBank/DDBJ whole genome shotgun (WGS) entry which is preliminary data.</text>
</comment>
<dbReference type="InterPro" id="IPR004447">
    <property type="entry name" value="Peptidase_S41A"/>
</dbReference>
<proteinExistence type="inferred from homology"/>
<evidence type="ECO:0000313" key="6">
    <source>
        <dbReference type="EMBL" id="CAL5223912.1"/>
    </source>
</evidence>
<evidence type="ECO:0000256" key="2">
    <source>
        <dbReference type="ARBA" id="ARBA00022670"/>
    </source>
</evidence>
<dbReference type="Pfam" id="PF03572">
    <property type="entry name" value="Peptidase_S41"/>
    <property type="match status" value="1"/>
</dbReference>
<evidence type="ECO:0000256" key="3">
    <source>
        <dbReference type="ARBA" id="ARBA00022801"/>
    </source>
</evidence>
<dbReference type="PANTHER" id="PTHR32060">
    <property type="entry name" value="TAIL-SPECIFIC PROTEASE"/>
    <property type="match status" value="1"/>
</dbReference>
<dbReference type="PROSITE" id="PS50106">
    <property type="entry name" value="PDZ"/>
    <property type="match status" value="1"/>
</dbReference>
<dbReference type="EMBL" id="CAXHTA020000009">
    <property type="protein sequence ID" value="CAL5223912.1"/>
    <property type="molecule type" value="Genomic_DNA"/>
</dbReference>
<dbReference type="Proteomes" id="UP001497392">
    <property type="component" value="Unassembled WGS sequence"/>
</dbReference>
<name>A0ABP1G0J2_9CHLO</name>
<keyword evidence="3" id="KW-0378">Hydrolase</keyword>
<accession>A0ABP1G0J2</accession>
<keyword evidence="4" id="KW-0720">Serine protease</keyword>
<evidence type="ECO:0000313" key="7">
    <source>
        <dbReference type="Proteomes" id="UP001497392"/>
    </source>
</evidence>
<organism evidence="6 7">
    <name type="scientific">Coccomyxa viridis</name>
    <dbReference type="NCBI Taxonomy" id="1274662"/>
    <lineage>
        <taxon>Eukaryota</taxon>
        <taxon>Viridiplantae</taxon>
        <taxon>Chlorophyta</taxon>
        <taxon>core chlorophytes</taxon>
        <taxon>Trebouxiophyceae</taxon>
        <taxon>Trebouxiophyceae incertae sedis</taxon>
        <taxon>Coccomyxaceae</taxon>
        <taxon>Coccomyxa</taxon>
    </lineage>
</organism>
<dbReference type="InterPro" id="IPR029045">
    <property type="entry name" value="ClpP/crotonase-like_dom_sf"/>
</dbReference>
<dbReference type="PANTHER" id="PTHR32060:SF22">
    <property type="entry name" value="CARBOXYL-TERMINAL-PROCESSING PEPTIDASE 3, CHLOROPLASTIC"/>
    <property type="match status" value="1"/>
</dbReference>
<dbReference type="SMART" id="SM00228">
    <property type="entry name" value="PDZ"/>
    <property type="match status" value="1"/>
</dbReference>
<dbReference type="SMART" id="SM00245">
    <property type="entry name" value="TSPc"/>
    <property type="match status" value="1"/>
</dbReference>
<dbReference type="InterPro" id="IPR001478">
    <property type="entry name" value="PDZ"/>
</dbReference>
<dbReference type="Pfam" id="PF00595">
    <property type="entry name" value="PDZ"/>
    <property type="match status" value="1"/>
</dbReference>
<dbReference type="NCBIfam" id="TIGR00225">
    <property type="entry name" value="prc"/>
    <property type="match status" value="1"/>
</dbReference>
<dbReference type="Gene3D" id="3.30.750.44">
    <property type="match status" value="1"/>
</dbReference>
<dbReference type="InterPro" id="IPR005151">
    <property type="entry name" value="Tail-specific_protease"/>
</dbReference>
<dbReference type="SUPFAM" id="SSF50156">
    <property type="entry name" value="PDZ domain-like"/>
    <property type="match status" value="1"/>
</dbReference>
<reference evidence="6 7" key="1">
    <citation type="submission" date="2024-06" db="EMBL/GenBank/DDBJ databases">
        <authorList>
            <person name="Kraege A."/>
            <person name="Thomma B."/>
        </authorList>
    </citation>
    <scope>NUCLEOTIDE SEQUENCE [LARGE SCALE GENOMIC DNA]</scope>
</reference>
<dbReference type="Gene3D" id="3.90.226.10">
    <property type="entry name" value="2-enoyl-CoA Hydratase, Chain A, domain 1"/>
    <property type="match status" value="1"/>
</dbReference>
<evidence type="ECO:0000259" key="5">
    <source>
        <dbReference type="PROSITE" id="PS50106"/>
    </source>
</evidence>
<evidence type="ECO:0000256" key="4">
    <source>
        <dbReference type="ARBA" id="ARBA00022825"/>
    </source>
</evidence>
<keyword evidence="7" id="KW-1185">Reference proteome</keyword>
<protein>
    <submittedName>
        <fullName evidence="6">G6510 protein</fullName>
    </submittedName>
</protein>
<dbReference type="SUPFAM" id="SSF52096">
    <property type="entry name" value="ClpP/crotonase"/>
    <property type="match status" value="1"/>
</dbReference>
<sequence length="459" mass="49989">MALIVPPPADSLEVAALVWDQGEVASQTEDRLLEVLKAVGARVDSAVGTFTNLSSFGRVEQSEEAQQITQEGQELIREVWGVVADYYLDARGAGFDLDSWTALRDRYLSQPLPTHDAAYRAIREMLAYGLKDPYSRFITPTEFQAMRKYDVTGVGLNLATAEEFSRKSGMSLPDDRSDAEGGVWVLGMIKGGAADGAGIRQGDEILRVNGQEISSLSPFKVAGLLQGTDSENDFDSFVELEVRRRDSSLESVRIDRPKRTVPTPVEAFLEDRGDKKVGHVHLTAFNARALTDVTAAVKSMESQGAAEFILDLRDNRGGLVQEGVEIAKLFLEDKAPIVVTQTGAMRDERAVRAVGEPLTSKPLTILVNEHTASASEIFAGALRDNCRALLVGTKTYGKGLIQSVYELSDSSGLVLTVGKYLTPLRTDIDREGLKPDFRHMPSSSAAAEQLQACRLSHQA</sequence>
<dbReference type="Gene3D" id="2.30.42.10">
    <property type="match status" value="1"/>
</dbReference>
<dbReference type="InterPro" id="IPR036034">
    <property type="entry name" value="PDZ_sf"/>
</dbReference>
<gene>
    <name evidence="6" type="primary">g6510</name>
    <name evidence="6" type="ORF">VP750_LOCUS5571</name>
</gene>